<evidence type="ECO:0000256" key="8">
    <source>
        <dbReference type="SAM" id="Phobius"/>
    </source>
</evidence>
<dbReference type="PROSITE" id="PS50850">
    <property type="entry name" value="MFS"/>
    <property type="match status" value="1"/>
</dbReference>
<dbReference type="SUPFAM" id="SSF103473">
    <property type="entry name" value="MFS general substrate transporter"/>
    <property type="match status" value="1"/>
</dbReference>
<dbReference type="Pfam" id="PF00083">
    <property type="entry name" value="Sugar_tr"/>
    <property type="match status" value="1"/>
</dbReference>
<dbReference type="PANTHER" id="PTHR48022:SF2">
    <property type="entry name" value="PLASTIDIC GLUCOSE TRANSPORTER 4"/>
    <property type="match status" value="1"/>
</dbReference>
<feature type="compositionally biased region" description="Polar residues" evidence="7">
    <location>
        <begin position="862"/>
        <end position="878"/>
    </location>
</feature>
<feature type="transmembrane region" description="Helical" evidence="8">
    <location>
        <begin position="709"/>
        <end position="732"/>
    </location>
</feature>
<comment type="similarity">
    <text evidence="2">Belongs to the major facilitator superfamily. Sugar transporter (TC 2.A.1.1) family.</text>
</comment>
<dbReference type="PRINTS" id="PR00171">
    <property type="entry name" value="SUGRTRNSPORT"/>
</dbReference>
<feature type="transmembrane region" description="Helical" evidence="8">
    <location>
        <begin position="738"/>
        <end position="755"/>
    </location>
</feature>
<name>A0ABP9ZE22_9FUNG</name>
<dbReference type="EMBL" id="BAABUK010000041">
    <property type="protein sequence ID" value="GAA5817334.1"/>
    <property type="molecule type" value="Genomic_DNA"/>
</dbReference>
<dbReference type="NCBIfam" id="TIGR00879">
    <property type="entry name" value="SP"/>
    <property type="match status" value="1"/>
</dbReference>
<dbReference type="InterPro" id="IPR036259">
    <property type="entry name" value="MFS_trans_sf"/>
</dbReference>
<evidence type="ECO:0000256" key="1">
    <source>
        <dbReference type="ARBA" id="ARBA00004141"/>
    </source>
</evidence>
<gene>
    <name evidence="11" type="ORF">MFLAVUS_010878</name>
</gene>
<evidence type="ECO:0000259" key="9">
    <source>
        <dbReference type="PROSITE" id="PS50181"/>
    </source>
</evidence>
<dbReference type="InterPro" id="IPR001810">
    <property type="entry name" value="F-box_dom"/>
</dbReference>
<dbReference type="InterPro" id="IPR005829">
    <property type="entry name" value="Sugar_transporter_CS"/>
</dbReference>
<dbReference type="InterPro" id="IPR003663">
    <property type="entry name" value="Sugar/inositol_transpt"/>
</dbReference>
<dbReference type="PANTHER" id="PTHR48022">
    <property type="entry name" value="PLASTIDIC GLUCOSE TRANSPORTER 4"/>
    <property type="match status" value="1"/>
</dbReference>
<feature type="transmembrane region" description="Helical" evidence="8">
    <location>
        <begin position="433"/>
        <end position="454"/>
    </location>
</feature>
<feature type="region of interest" description="Disordered" evidence="7">
    <location>
        <begin position="855"/>
        <end position="895"/>
    </location>
</feature>
<feature type="transmembrane region" description="Helical" evidence="8">
    <location>
        <begin position="399"/>
        <end position="421"/>
    </location>
</feature>
<sequence>MIHLLPTELLWTVLNNLEYQDLDTLLKVKRLESTILYYIQTHYKFHYKIASLLRLYEAITPTERQLPETKTQVANKILQFICNQVESLPKFEHRAKFSELLEIVQQLTVQRILASDFKSNGLEHDYAFLCLEIRNLYLHTPSIRVLHDPKYRRRSTKHPLAPFLPRDYTYIWRLHCAQQDKVNREIRTRFSNFFGGLFDVTSLYLESNLDGTFEECIREALVTGNVQDLLIMCVAADRQVDVEGMCMMVTHAGEQLRHYLDTMDNWMATDPTPQQELRMRSANHHDSNQNPPPEWLIPDRYKVDKDTILRLQFCVTRYDSGVIATVMVMPSFKAKYNLVVDTPANDAILPVSLAASFIASFASGFVADALGRKKFFLVASVLHGIGCIVEIAGQTQASFFSGRVLTGFAVGIYSMLVPLYQSEIAKPQNRGRLITFYQIFVTLGFCVAFWLGFGTYRLDGERSWKIPLGIQIIPSGCMLLGIYFIPESPRWLIYKDRNTEALMILSQLRNKGNENDVDVQMEFTGIVQDVSFDKMVYKQKFWSLLRKGNDNNRKRTLLGMGIHIFTQLSGINALLFYLPYILESAGIVEIYSALLGNGVGGVVNFVATLFVLSYIDRWNRRTILISGAVAMSVCMIAIAIVSAVFNQQLINGVAIYGSEEKMTNTAYTPVVSYVILVLLCIFIAFFALSWGPIGWIYPAEIYPQMIRANAMGVTTSCSYLFSLLVSLVSPIMFRNILWGSYVFFAAMCLIMALVVQRYYPETRGRSLEEIQLIFSGALIDQRPDAHHPATAAEALLHLEQIQHRDKRDRMANNTEYPFNLPVEWSEGMEVSSPHNVTRVLNNRASHDTVGSDIISVQPRRPSMTSWIQPHHSSSSIELSTKYIPDKRDSDASQQV</sequence>
<dbReference type="Gene3D" id="1.20.1250.20">
    <property type="entry name" value="MFS general substrate transporter like domains"/>
    <property type="match status" value="1"/>
</dbReference>
<accession>A0ABP9ZE22</accession>
<evidence type="ECO:0008006" key="13">
    <source>
        <dbReference type="Google" id="ProtNLM"/>
    </source>
</evidence>
<keyword evidence="5 8" id="KW-1133">Transmembrane helix</keyword>
<dbReference type="PROSITE" id="PS00216">
    <property type="entry name" value="SUGAR_TRANSPORT_1"/>
    <property type="match status" value="1"/>
</dbReference>
<feature type="transmembrane region" description="Helical" evidence="8">
    <location>
        <begin position="347"/>
        <end position="368"/>
    </location>
</feature>
<evidence type="ECO:0000256" key="6">
    <source>
        <dbReference type="ARBA" id="ARBA00023136"/>
    </source>
</evidence>
<dbReference type="InterPro" id="IPR005828">
    <property type="entry name" value="MFS_sugar_transport-like"/>
</dbReference>
<dbReference type="PROSITE" id="PS00217">
    <property type="entry name" value="SUGAR_TRANSPORT_2"/>
    <property type="match status" value="1"/>
</dbReference>
<dbReference type="InterPro" id="IPR020846">
    <property type="entry name" value="MFS_dom"/>
</dbReference>
<evidence type="ECO:0000256" key="5">
    <source>
        <dbReference type="ARBA" id="ARBA00022989"/>
    </source>
</evidence>
<keyword evidence="12" id="KW-1185">Reference proteome</keyword>
<evidence type="ECO:0000256" key="3">
    <source>
        <dbReference type="ARBA" id="ARBA00022448"/>
    </source>
</evidence>
<evidence type="ECO:0000256" key="2">
    <source>
        <dbReference type="ARBA" id="ARBA00010992"/>
    </source>
</evidence>
<evidence type="ECO:0000313" key="12">
    <source>
        <dbReference type="Proteomes" id="UP001473302"/>
    </source>
</evidence>
<evidence type="ECO:0000256" key="4">
    <source>
        <dbReference type="ARBA" id="ARBA00022692"/>
    </source>
</evidence>
<feature type="domain" description="Major facilitator superfamily (MFS) profile" evidence="10">
    <location>
        <begin position="305"/>
        <end position="763"/>
    </location>
</feature>
<feature type="transmembrane region" description="Helical" evidence="8">
    <location>
        <begin position="556"/>
        <end position="578"/>
    </location>
</feature>
<protein>
    <recommendedName>
        <fullName evidence="13">Major facilitator superfamily (MFS) profile domain-containing protein</fullName>
    </recommendedName>
</protein>
<comment type="caution">
    <text evidence="11">The sequence shown here is derived from an EMBL/GenBank/DDBJ whole genome shotgun (WGS) entry which is preliminary data.</text>
</comment>
<evidence type="ECO:0000259" key="10">
    <source>
        <dbReference type="PROSITE" id="PS50850"/>
    </source>
</evidence>
<keyword evidence="3" id="KW-0813">Transport</keyword>
<feature type="transmembrane region" description="Helical" evidence="8">
    <location>
        <begin position="670"/>
        <end position="697"/>
    </location>
</feature>
<feature type="domain" description="F-box" evidence="9">
    <location>
        <begin position="1"/>
        <end position="46"/>
    </location>
</feature>
<feature type="transmembrane region" description="Helical" evidence="8">
    <location>
        <begin position="375"/>
        <end position="393"/>
    </location>
</feature>
<comment type="subcellular location">
    <subcellularLocation>
        <location evidence="1">Membrane</location>
        <topology evidence="1">Multi-pass membrane protein</topology>
    </subcellularLocation>
</comment>
<feature type="compositionally biased region" description="Basic and acidic residues" evidence="7">
    <location>
        <begin position="883"/>
        <end position="895"/>
    </location>
</feature>
<feature type="transmembrane region" description="Helical" evidence="8">
    <location>
        <begin position="624"/>
        <end position="650"/>
    </location>
</feature>
<proteinExistence type="inferred from homology"/>
<feature type="transmembrane region" description="Helical" evidence="8">
    <location>
        <begin position="590"/>
        <end position="612"/>
    </location>
</feature>
<keyword evidence="4 8" id="KW-0812">Transmembrane</keyword>
<organism evidence="11 12">
    <name type="scientific">Mucor flavus</name>
    <dbReference type="NCBI Taxonomy" id="439312"/>
    <lineage>
        <taxon>Eukaryota</taxon>
        <taxon>Fungi</taxon>
        <taxon>Fungi incertae sedis</taxon>
        <taxon>Mucoromycota</taxon>
        <taxon>Mucoromycotina</taxon>
        <taxon>Mucoromycetes</taxon>
        <taxon>Mucorales</taxon>
        <taxon>Mucorineae</taxon>
        <taxon>Mucoraceae</taxon>
        <taxon>Mucor</taxon>
    </lineage>
</organism>
<feature type="transmembrane region" description="Helical" evidence="8">
    <location>
        <begin position="466"/>
        <end position="485"/>
    </location>
</feature>
<dbReference type="InterPro" id="IPR050360">
    <property type="entry name" value="MFS_Sugar_Transporters"/>
</dbReference>
<dbReference type="Proteomes" id="UP001473302">
    <property type="component" value="Unassembled WGS sequence"/>
</dbReference>
<reference evidence="11 12" key="1">
    <citation type="submission" date="2024-04" db="EMBL/GenBank/DDBJ databases">
        <title>genome sequences of Mucor flavus KT1a and Helicostylum pulchrum KT1b strains isolated from the surface of a dry-aged beef.</title>
        <authorList>
            <person name="Toyotome T."/>
            <person name="Hosono M."/>
            <person name="Torimaru M."/>
            <person name="Fukuda K."/>
            <person name="Mikami N."/>
        </authorList>
    </citation>
    <scope>NUCLEOTIDE SEQUENCE [LARGE SCALE GENOMIC DNA]</scope>
    <source>
        <strain evidence="11 12">KT1a</strain>
    </source>
</reference>
<evidence type="ECO:0000256" key="7">
    <source>
        <dbReference type="SAM" id="MobiDB-lite"/>
    </source>
</evidence>
<keyword evidence="6 8" id="KW-0472">Membrane</keyword>
<evidence type="ECO:0000313" key="11">
    <source>
        <dbReference type="EMBL" id="GAA5817334.1"/>
    </source>
</evidence>
<dbReference type="PROSITE" id="PS50181">
    <property type="entry name" value="FBOX"/>
    <property type="match status" value="1"/>
</dbReference>